<organism evidence="4 5">
    <name type="scientific">Tepidiforma thermophila (strain KCTC 52669 / CGMCC 1.13589 / G233)</name>
    <dbReference type="NCBI Taxonomy" id="2761530"/>
    <lineage>
        <taxon>Bacteria</taxon>
        <taxon>Bacillati</taxon>
        <taxon>Chloroflexota</taxon>
        <taxon>Tepidiformia</taxon>
        <taxon>Tepidiformales</taxon>
        <taxon>Tepidiformaceae</taxon>
        <taxon>Tepidiforma</taxon>
    </lineage>
</organism>
<name>A0A2A9HGC1_TEPT2</name>
<evidence type="ECO:0000256" key="2">
    <source>
        <dbReference type="ARBA" id="ARBA00023002"/>
    </source>
</evidence>
<dbReference type="SUPFAM" id="SSF51735">
    <property type="entry name" value="NAD(P)-binding Rossmann-fold domains"/>
    <property type="match status" value="1"/>
</dbReference>
<evidence type="ECO:0000259" key="3">
    <source>
        <dbReference type="SMART" id="SM00822"/>
    </source>
</evidence>
<dbReference type="SMART" id="SM00822">
    <property type="entry name" value="PKS_KR"/>
    <property type="match status" value="1"/>
</dbReference>
<dbReference type="FunFam" id="3.40.50.720:FF:000084">
    <property type="entry name" value="Short-chain dehydrogenase reductase"/>
    <property type="match status" value="1"/>
</dbReference>
<dbReference type="PROSITE" id="PS00061">
    <property type="entry name" value="ADH_SHORT"/>
    <property type="match status" value="1"/>
</dbReference>
<comment type="caution">
    <text evidence="4">The sequence shown here is derived from an EMBL/GenBank/DDBJ whole genome shotgun (WGS) entry which is preliminary data.</text>
</comment>
<reference evidence="4 5" key="1">
    <citation type="submission" date="2017-09" db="EMBL/GenBank/DDBJ databases">
        <title>Sequencing the genomes of two abundant thermophiles in Great Basin hot springs: Thermocrinis jamiesonii and novel Chloroflexi Thermoflexus hugenholtzii.</title>
        <authorList>
            <person name="Hedlund B."/>
        </authorList>
    </citation>
    <scope>NUCLEOTIDE SEQUENCE [LARGE SCALE GENOMIC DNA]</scope>
    <source>
        <strain evidence="4 5">G233</strain>
    </source>
</reference>
<dbReference type="Proteomes" id="UP000223071">
    <property type="component" value="Unassembled WGS sequence"/>
</dbReference>
<protein>
    <submittedName>
        <fullName evidence="4">3-oxoacyl-[acyl-carrier protein] reductase</fullName>
    </submittedName>
</protein>
<dbReference type="GO" id="GO:0016491">
    <property type="term" value="F:oxidoreductase activity"/>
    <property type="evidence" value="ECO:0007669"/>
    <property type="project" value="UniProtKB-KW"/>
</dbReference>
<dbReference type="InterPro" id="IPR020904">
    <property type="entry name" value="Sc_DH/Rdtase_CS"/>
</dbReference>
<feature type="domain" description="Ketoreductase" evidence="3">
    <location>
        <begin position="7"/>
        <end position="203"/>
    </location>
</feature>
<dbReference type="PANTHER" id="PTHR43669">
    <property type="entry name" value="5-KETO-D-GLUCONATE 5-REDUCTASE"/>
    <property type="match status" value="1"/>
</dbReference>
<dbReference type="PROSITE" id="PS51257">
    <property type="entry name" value="PROKAR_LIPOPROTEIN"/>
    <property type="match status" value="1"/>
</dbReference>
<dbReference type="Gene3D" id="3.40.50.720">
    <property type="entry name" value="NAD(P)-binding Rossmann-like Domain"/>
    <property type="match status" value="1"/>
</dbReference>
<dbReference type="PRINTS" id="PR00081">
    <property type="entry name" value="GDHRDH"/>
</dbReference>
<evidence type="ECO:0000256" key="1">
    <source>
        <dbReference type="ARBA" id="ARBA00006484"/>
    </source>
</evidence>
<dbReference type="InterPro" id="IPR002347">
    <property type="entry name" value="SDR_fam"/>
</dbReference>
<keyword evidence="5" id="KW-1185">Reference proteome</keyword>
<proteinExistence type="inferred from homology"/>
<dbReference type="PANTHER" id="PTHR43669:SF3">
    <property type="entry name" value="ALCOHOL DEHYDROGENASE, PUTATIVE (AFU_ORTHOLOGUE AFUA_3G03445)-RELATED"/>
    <property type="match status" value="1"/>
</dbReference>
<dbReference type="AlphaFoldDB" id="A0A2A9HGC1"/>
<evidence type="ECO:0000313" key="4">
    <source>
        <dbReference type="EMBL" id="PFG74383.1"/>
    </source>
</evidence>
<evidence type="ECO:0000313" key="5">
    <source>
        <dbReference type="Proteomes" id="UP000223071"/>
    </source>
</evidence>
<dbReference type="RefSeq" id="WP_098503774.1">
    <property type="nucleotide sequence ID" value="NZ_PDJQ01000001.1"/>
</dbReference>
<dbReference type="CDD" id="cd05233">
    <property type="entry name" value="SDR_c"/>
    <property type="match status" value="1"/>
</dbReference>
<dbReference type="EMBL" id="PDJQ01000001">
    <property type="protein sequence ID" value="PFG74383.1"/>
    <property type="molecule type" value="Genomic_DNA"/>
</dbReference>
<dbReference type="Pfam" id="PF13561">
    <property type="entry name" value="adh_short_C2"/>
    <property type="match status" value="1"/>
</dbReference>
<gene>
    <name evidence="4" type="ORF">A9A59_1605</name>
</gene>
<sequence>MGPFEGKVGVVTGGGTGIGLACARAIVEGGGRVFLAGRREAVLRAAAEQLGPAAGYVVCDVTDDASVAAAFARLEEAAGALHLAVNAAGTGTVGSVLNGPVSEFTRVLETNLTGAYRAMQHEARLMARSGGGSIVNISSIAGTHTHRWMTAYCVAKAGLNMLTRCAADDLGELGIRVNAVAPGLVPTDLAAGLIANEETVAEYLRRMPLARLGTTEDIANAIAFLLSEEASWITGMVVAADGGHHLRQGPDLLHQFRPLFEGVAGSPAPGRA</sequence>
<dbReference type="InterPro" id="IPR057326">
    <property type="entry name" value="KR_dom"/>
</dbReference>
<keyword evidence="2" id="KW-0560">Oxidoreductase</keyword>
<dbReference type="InterPro" id="IPR036291">
    <property type="entry name" value="NAD(P)-bd_dom_sf"/>
</dbReference>
<accession>A0A2A9HGC1</accession>
<comment type="similarity">
    <text evidence="1">Belongs to the short-chain dehydrogenases/reductases (SDR) family.</text>
</comment>
<dbReference type="PRINTS" id="PR00080">
    <property type="entry name" value="SDRFAMILY"/>
</dbReference>